<dbReference type="RefSeq" id="WP_056997597.1">
    <property type="nucleotide sequence ID" value="NZ_FUXS01000001.1"/>
</dbReference>
<dbReference type="Gene3D" id="3.30.200.20">
    <property type="entry name" value="Phosphorylase Kinase, domain 1"/>
    <property type="match status" value="1"/>
</dbReference>
<evidence type="ECO:0000256" key="1">
    <source>
        <dbReference type="PIRNR" id="PIRNR006221"/>
    </source>
</evidence>
<reference evidence="2 3" key="1">
    <citation type="journal article" date="2015" name="Genome Announc.">
        <title>Expanding the biotechnology potential of lactobacilli through comparative genomics of 213 strains and associated genera.</title>
        <authorList>
            <person name="Sun Z."/>
            <person name="Harris H.M."/>
            <person name="McCann A."/>
            <person name="Guo C."/>
            <person name="Argimon S."/>
            <person name="Zhang W."/>
            <person name="Yang X."/>
            <person name="Jeffery I.B."/>
            <person name="Cooney J.C."/>
            <person name="Kagawa T.F."/>
            <person name="Liu W."/>
            <person name="Song Y."/>
            <person name="Salvetti E."/>
            <person name="Wrobel A."/>
            <person name="Rasinkangas P."/>
            <person name="Parkhill J."/>
            <person name="Rea M.C."/>
            <person name="O'Sullivan O."/>
            <person name="Ritari J."/>
            <person name="Douillard F.P."/>
            <person name="Paul Ross R."/>
            <person name="Yang R."/>
            <person name="Briner A.E."/>
            <person name="Felis G.E."/>
            <person name="de Vos W.M."/>
            <person name="Barrangou R."/>
            <person name="Klaenhammer T.R."/>
            <person name="Caufield P.W."/>
            <person name="Cui Y."/>
            <person name="Zhang H."/>
            <person name="O'Toole P.W."/>
        </authorList>
    </citation>
    <scope>NUCLEOTIDE SEQUENCE [LARGE SCALE GENOMIC DNA]</scope>
    <source>
        <strain evidence="2 3">DSM 20690</strain>
    </source>
</reference>
<dbReference type="PANTHER" id="PTHR12149:SF8">
    <property type="entry name" value="PROTEIN-RIBULOSAMINE 3-KINASE"/>
    <property type="match status" value="1"/>
</dbReference>
<accession>A0A0R2JP65</accession>
<organism evidence="2 3">
    <name type="scientific">Fructilactobacillus lindneri DSM 20690 = JCM 11027</name>
    <dbReference type="NCBI Taxonomy" id="1122148"/>
    <lineage>
        <taxon>Bacteria</taxon>
        <taxon>Bacillati</taxon>
        <taxon>Bacillota</taxon>
        <taxon>Bacilli</taxon>
        <taxon>Lactobacillales</taxon>
        <taxon>Lactobacillaceae</taxon>
        <taxon>Fructilactobacillus</taxon>
    </lineage>
</organism>
<evidence type="ECO:0008006" key="4">
    <source>
        <dbReference type="Google" id="ProtNLM"/>
    </source>
</evidence>
<comment type="similarity">
    <text evidence="1">Belongs to the fructosamine kinase family.</text>
</comment>
<keyword evidence="3" id="KW-1185">Reference proteome</keyword>
<dbReference type="EMBL" id="JQBT01000032">
    <property type="protein sequence ID" value="KRN78944.1"/>
    <property type="molecule type" value="Genomic_DNA"/>
</dbReference>
<dbReference type="PANTHER" id="PTHR12149">
    <property type="entry name" value="FRUCTOSAMINE 3 KINASE-RELATED PROTEIN"/>
    <property type="match status" value="1"/>
</dbReference>
<sequence length="282" mass="32926">MKKLSDQWLYQLPLTNIQSLKPVAGGDINDSYEIISDEGRMFLKVQPNRGKEFFAHEVEGIKLLSQAANVPTVIDYGEIEHDGFLILAWIDIGNGKQYELGQMVAQVHQIYHNRFGLDNDFTVGKFPKINTWQNSWSKFFINQRLEPLIKLAKEKGRWNNSRDHHYQILKQQIIEYDQTHKIKPSLLHGDLWSGNAIFTTTHQPMLIDPDVFYGDREFDLSITTVFGGFNDDFYRGYNDTYPLRPGFEKRVGWYQFYYVLMHVYLFGETYGTLLDSILSSFN</sequence>
<gene>
    <name evidence="2" type="ORF">IV52_GL000348</name>
</gene>
<dbReference type="InterPro" id="IPR011009">
    <property type="entry name" value="Kinase-like_dom_sf"/>
</dbReference>
<keyword evidence="1" id="KW-0418">Kinase</keyword>
<proteinExistence type="inferred from homology"/>
<comment type="caution">
    <text evidence="2">The sequence shown here is derived from an EMBL/GenBank/DDBJ whole genome shotgun (WGS) entry which is preliminary data.</text>
</comment>
<name>A0A0R2JP65_9LACO</name>
<dbReference type="PATRIC" id="fig|1122148.6.peg.367"/>
<evidence type="ECO:0000313" key="3">
    <source>
        <dbReference type="Proteomes" id="UP000051565"/>
    </source>
</evidence>
<evidence type="ECO:0000313" key="2">
    <source>
        <dbReference type="EMBL" id="KRN78944.1"/>
    </source>
</evidence>
<dbReference type="Gene3D" id="3.90.1200.10">
    <property type="match status" value="1"/>
</dbReference>
<dbReference type="PIRSF" id="PIRSF006221">
    <property type="entry name" value="Ketosamine-3-kinase"/>
    <property type="match status" value="1"/>
</dbReference>
<dbReference type="SUPFAM" id="SSF56112">
    <property type="entry name" value="Protein kinase-like (PK-like)"/>
    <property type="match status" value="1"/>
</dbReference>
<dbReference type="Proteomes" id="UP000051565">
    <property type="component" value="Unassembled WGS sequence"/>
</dbReference>
<dbReference type="OrthoDB" id="5291879at2"/>
<dbReference type="AlphaFoldDB" id="A0A0R2JP65"/>
<keyword evidence="1" id="KW-0808">Transferase</keyword>
<dbReference type="Pfam" id="PF03881">
    <property type="entry name" value="Fructosamin_kin"/>
    <property type="match status" value="1"/>
</dbReference>
<dbReference type="InterPro" id="IPR016477">
    <property type="entry name" value="Fructo-/Ketosamine-3-kinase"/>
</dbReference>
<protein>
    <recommendedName>
        <fullName evidence="4">Fructosamine kinase</fullName>
    </recommendedName>
</protein>
<dbReference type="GO" id="GO:0016301">
    <property type="term" value="F:kinase activity"/>
    <property type="evidence" value="ECO:0007669"/>
    <property type="project" value="UniProtKB-UniRule"/>
</dbReference>
<dbReference type="GeneID" id="61250228"/>